<proteinExistence type="predicted"/>
<gene>
    <name evidence="2" type="ORF">AUK15_00535</name>
</gene>
<evidence type="ECO:0000313" key="3">
    <source>
        <dbReference type="Proteomes" id="UP000182059"/>
    </source>
</evidence>
<dbReference type="Pfam" id="PF12705">
    <property type="entry name" value="PDDEXK_1"/>
    <property type="match status" value="1"/>
</dbReference>
<accession>A0A1J5G192</accession>
<dbReference type="EMBL" id="MNYX01000012">
    <property type="protein sequence ID" value="OIP66345.1"/>
    <property type="molecule type" value="Genomic_DNA"/>
</dbReference>
<feature type="domain" description="PD-(D/E)XK endonuclease-like" evidence="1">
    <location>
        <begin position="16"/>
        <end position="203"/>
    </location>
</feature>
<name>A0A1J5G192_9BACT</name>
<sequence>MYKSPVTGHKVSVVNPHMSLGVAVHDVLEGLAEFPAESRMNRDLLALYNAGWKKVSGKKGGFQSADEEAGFKARGTEMLEKVASDPRFLVNKCIKLPQDKMPCNFYLSEEHNIILNGLVDWIEYLPETESLHIVDFKTGKREETESSLQLPIYLLLCDALHKKRKVTKASYWYLESDKMVEKELPDIDSARQSVLDVALKVKEARDISKRDGIEKAFVCPQGAYDAESKSGGCMNCRPYEFILNGDSAVESVGVGGFSQDMYILKK</sequence>
<evidence type="ECO:0000259" key="1">
    <source>
        <dbReference type="Pfam" id="PF12705"/>
    </source>
</evidence>
<dbReference type="Proteomes" id="UP000182059">
    <property type="component" value="Unassembled WGS sequence"/>
</dbReference>
<dbReference type="Gene3D" id="3.90.320.10">
    <property type="match status" value="1"/>
</dbReference>
<evidence type="ECO:0000313" key="2">
    <source>
        <dbReference type="EMBL" id="OIP66345.1"/>
    </source>
</evidence>
<organism evidence="2 3">
    <name type="scientific">Candidatus Nomurabacteria bacterium CG2_30_43_9</name>
    <dbReference type="NCBI Taxonomy" id="1805283"/>
    <lineage>
        <taxon>Bacteria</taxon>
        <taxon>Candidatus Nomuraibacteriota</taxon>
    </lineage>
</organism>
<dbReference type="AlphaFoldDB" id="A0A1J5G192"/>
<dbReference type="InterPro" id="IPR011604">
    <property type="entry name" value="PDDEXK-like_dom_sf"/>
</dbReference>
<comment type="caution">
    <text evidence="2">The sequence shown here is derived from an EMBL/GenBank/DDBJ whole genome shotgun (WGS) entry which is preliminary data.</text>
</comment>
<reference evidence="2 3" key="1">
    <citation type="journal article" date="2016" name="Environ. Microbiol.">
        <title>Genomic resolution of a cold subsurface aquifer community provides metabolic insights for novel microbes adapted to high CO concentrations.</title>
        <authorList>
            <person name="Probst A.J."/>
            <person name="Castelle C.J."/>
            <person name="Singh A."/>
            <person name="Brown C.T."/>
            <person name="Anantharaman K."/>
            <person name="Sharon I."/>
            <person name="Hug L.A."/>
            <person name="Burstein D."/>
            <person name="Emerson J.B."/>
            <person name="Thomas B.C."/>
            <person name="Banfield J.F."/>
        </authorList>
    </citation>
    <scope>NUCLEOTIDE SEQUENCE [LARGE SCALE GENOMIC DNA]</scope>
    <source>
        <strain evidence="2">CG2_30_43_9</strain>
    </source>
</reference>
<dbReference type="InterPro" id="IPR038726">
    <property type="entry name" value="PDDEXK_AddAB-type"/>
</dbReference>
<protein>
    <recommendedName>
        <fullName evidence="1">PD-(D/E)XK endonuclease-like domain-containing protein</fullName>
    </recommendedName>
</protein>